<dbReference type="Proteomes" id="UP000318307">
    <property type="component" value="Unassembled WGS sequence"/>
</dbReference>
<dbReference type="Pfam" id="PF02906">
    <property type="entry name" value="Fe_hyd_lg_C"/>
    <property type="match status" value="1"/>
</dbReference>
<evidence type="ECO:0000256" key="2">
    <source>
        <dbReference type="ARBA" id="ARBA00022485"/>
    </source>
</evidence>
<feature type="domain" description="T-SNARE coiled-coil homology" evidence="11">
    <location>
        <begin position="587"/>
        <end position="641"/>
    </location>
</feature>
<keyword evidence="5" id="KW-0408">Iron</keyword>
<evidence type="ECO:0000259" key="11">
    <source>
        <dbReference type="PROSITE" id="PS50192"/>
    </source>
</evidence>
<dbReference type="Gene3D" id="3.40.50.1780">
    <property type="match status" value="1"/>
</dbReference>
<dbReference type="GO" id="GO:0006935">
    <property type="term" value="P:chemotaxis"/>
    <property type="evidence" value="ECO:0007669"/>
    <property type="project" value="InterPro"/>
</dbReference>
<evidence type="ECO:0000259" key="12">
    <source>
        <dbReference type="PROSITE" id="PS51379"/>
    </source>
</evidence>
<evidence type="ECO:0000259" key="10">
    <source>
        <dbReference type="PROSITE" id="PS50111"/>
    </source>
</evidence>
<dbReference type="Gene3D" id="1.10.287.950">
    <property type="entry name" value="Methyl-accepting chemotaxis protein"/>
    <property type="match status" value="1"/>
</dbReference>
<dbReference type="CDD" id="cd11386">
    <property type="entry name" value="MCP_signal"/>
    <property type="match status" value="1"/>
</dbReference>
<dbReference type="PRINTS" id="PR00260">
    <property type="entry name" value="CHEMTRNSDUCR"/>
</dbReference>
<comment type="similarity">
    <text evidence="8">Belongs to the methyl-accepting chemotaxis (MCP) protein family.</text>
</comment>
<accession>A0A562RY97</accession>
<keyword evidence="6" id="KW-0411">Iron-sulfur</keyword>
<dbReference type="PROSITE" id="PS00198">
    <property type="entry name" value="4FE4S_FER_1"/>
    <property type="match status" value="1"/>
</dbReference>
<feature type="domain" description="4Fe-4S ferredoxin-type" evidence="12">
    <location>
        <begin position="6"/>
        <end position="36"/>
    </location>
</feature>
<feature type="domain" description="Methyl-accepting transducer" evidence="10">
    <location>
        <begin position="456"/>
        <end position="649"/>
    </location>
</feature>
<dbReference type="Pfam" id="PF00015">
    <property type="entry name" value="MCPsignal"/>
    <property type="match status" value="1"/>
</dbReference>
<comment type="caution">
    <text evidence="14">The sequence shown here is derived from an EMBL/GenBank/DDBJ whole genome shotgun (WGS) entry which is preliminary data.</text>
</comment>
<dbReference type="PANTHER" id="PTHR32089">
    <property type="entry name" value="METHYL-ACCEPTING CHEMOTAXIS PROTEIN MCPB"/>
    <property type="match status" value="1"/>
</dbReference>
<evidence type="ECO:0000256" key="8">
    <source>
        <dbReference type="ARBA" id="ARBA00029447"/>
    </source>
</evidence>
<feature type="domain" description="4Fe-4S" evidence="13">
    <location>
        <begin position="382"/>
        <end position="443"/>
    </location>
</feature>
<sequence length="668" mass="73059">MKKLPAIIEVDSEKCVNCHACVYVCPVYYCNDASGDHVACIPDLCIGCGQCLTACTHDARHGVDDFTPFMEALSRKEKTVAIVAPGVAANFPEQYLNLNGWLKSLGVQAFFDVSFGAELTIRSYLEHMEAKKPKAVISQPCPAIVSFIEIYHPELLPYLAPAHSPMLHTIKMVQEFYPEYRGAKFAVISPCWAKKREFHATGLGDYNVTFSSIADYLRKNSISLSSFPALEYDNPPAERAVLFSTPGGLLRTAERWNPDIASAARKIEGPHVVYHYLEGLAPMIASGKAPLLIDCLNCDTGCNGGTATRGKTLHPDEIESLVEARSRKMKEKYKKQGFRGDERTRKNLETLLNRYWKKGLYDRKYEDRSNSHAFQLDIPDAKLQDAYASMGKHSTKDMYNCNSCGYKTCHAMAVALQNGLNKPENCHYHLKAELEKRAKEIAITMVQDTGHVAGLMDRASENLSSVAGATEEMSATISEIARSSEKARSTAQDAENQLVSTGKMMQQLGASSQEIGKFTEIITDISAQINLLALNATIEAARAGEAGKGFAVVADEIKGLARQTATATEDIKARISSVQTSSGNAIDDMEKITAIVHSISETVLSIASAIEEQATVTENVAANLGNVSEGIKEADEKINETTDHAKNMAREVAGVGEDELAMLLNQRH</sequence>
<organism evidence="14 15">
    <name type="scientific">Desulfobotulus alkaliphilus</name>
    <dbReference type="NCBI Taxonomy" id="622671"/>
    <lineage>
        <taxon>Bacteria</taxon>
        <taxon>Pseudomonadati</taxon>
        <taxon>Thermodesulfobacteriota</taxon>
        <taxon>Desulfobacteria</taxon>
        <taxon>Desulfobacterales</taxon>
        <taxon>Desulfobacteraceae</taxon>
        <taxon>Desulfobotulus</taxon>
    </lineage>
</organism>
<comment type="subcellular location">
    <subcellularLocation>
        <location evidence="1">Cell inner membrane</location>
        <topology evidence="1">Multi-pass membrane protein</topology>
    </subcellularLocation>
</comment>
<dbReference type="GO" id="GO:0051539">
    <property type="term" value="F:4 iron, 4 sulfur cluster binding"/>
    <property type="evidence" value="ECO:0007669"/>
    <property type="project" value="UniProtKB-KW"/>
</dbReference>
<dbReference type="Gene3D" id="3.30.70.20">
    <property type="match status" value="1"/>
</dbReference>
<evidence type="ECO:0000313" key="14">
    <source>
        <dbReference type="EMBL" id="TWI74012.1"/>
    </source>
</evidence>
<keyword evidence="3" id="KW-0472">Membrane</keyword>
<evidence type="ECO:0000256" key="9">
    <source>
        <dbReference type="PROSITE-ProRule" id="PRU00284"/>
    </source>
</evidence>
<dbReference type="GO" id="GO:0046872">
    <property type="term" value="F:metal ion binding"/>
    <property type="evidence" value="ECO:0007669"/>
    <property type="project" value="UniProtKB-KW"/>
</dbReference>
<keyword evidence="2" id="KW-0004">4Fe-4S</keyword>
<keyword evidence="3" id="KW-0997">Cell inner membrane</keyword>
<dbReference type="PANTHER" id="PTHR32089:SF112">
    <property type="entry name" value="LYSOZYME-LIKE PROTEIN-RELATED"/>
    <property type="match status" value="1"/>
</dbReference>
<dbReference type="InterPro" id="IPR004090">
    <property type="entry name" value="Chemotax_Me-accpt_rcpt"/>
</dbReference>
<dbReference type="Pfam" id="PF04060">
    <property type="entry name" value="FeS"/>
    <property type="match status" value="1"/>
</dbReference>
<dbReference type="SUPFAM" id="SSF58104">
    <property type="entry name" value="Methyl-accepting chemotaxis protein (MCP) signaling domain"/>
    <property type="match status" value="1"/>
</dbReference>
<dbReference type="SUPFAM" id="SSF53920">
    <property type="entry name" value="Fe-only hydrogenase"/>
    <property type="match status" value="1"/>
</dbReference>
<keyword evidence="15" id="KW-1185">Reference proteome</keyword>
<dbReference type="RefSeq" id="WP_186442969.1">
    <property type="nucleotide sequence ID" value="NZ_VLLC01000007.1"/>
</dbReference>
<keyword evidence="4" id="KW-0479">Metal-binding</keyword>
<dbReference type="AlphaFoldDB" id="A0A562RY97"/>
<dbReference type="SUPFAM" id="SSF54862">
    <property type="entry name" value="4Fe-4S ferredoxins"/>
    <property type="match status" value="1"/>
</dbReference>
<evidence type="ECO:0000256" key="4">
    <source>
        <dbReference type="ARBA" id="ARBA00022723"/>
    </source>
</evidence>
<dbReference type="InterPro" id="IPR017900">
    <property type="entry name" value="4Fe4S_Fe_S_CS"/>
</dbReference>
<dbReference type="GO" id="GO:0004888">
    <property type="term" value="F:transmembrane signaling receptor activity"/>
    <property type="evidence" value="ECO:0007669"/>
    <property type="project" value="InterPro"/>
</dbReference>
<keyword evidence="3" id="KW-1003">Cell membrane</keyword>
<keyword evidence="7 9" id="KW-0807">Transducer</keyword>
<evidence type="ECO:0000256" key="6">
    <source>
        <dbReference type="ARBA" id="ARBA00023014"/>
    </source>
</evidence>
<dbReference type="InterPro" id="IPR007202">
    <property type="entry name" value="4Fe-4S_dom"/>
</dbReference>
<dbReference type="GO" id="GO:0005886">
    <property type="term" value="C:plasma membrane"/>
    <property type="evidence" value="ECO:0007669"/>
    <property type="project" value="UniProtKB-SubCell"/>
</dbReference>
<reference evidence="14 15" key="1">
    <citation type="submission" date="2019-07" db="EMBL/GenBank/DDBJ databases">
        <title>Genome sequencing of 100 strains of the haloalkaliphilic chemolithoautotrophic sulfur-oxidizing bacterium Thioalkalivibrio.</title>
        <authorList>
            <person name="Muyzer G."/>
        </authorList>
    </citation>
    <scope>NUCLEOTIDE SEQUENCE [LARGE SCALE GENOMIC DNA]</scope>
    <source>
        <strain evidence="14 15">ASO4-4</strain>
    </source>
</reference>
<dbReference type="PROSITE" id="PS50192">
    <property type="entry name" value="T_SNARE"/>
    <property type="match status" value="1"/>
</dbReference>
<evidence type="ECO:0000313" key="15">
    <source>
        <dbReference type="Proteomes" id="UP000318307"/>
    </source>
</evidence>
<evidence type="ECO:0000256" key="7">
    <source>
        <dbReference type="ARBA" id="ARBA00023224"/>
    </source>
</evidence>
<dbReference type="EMBL" id="VLLC01000007">
    <property type="protein sequence ID" value="TWI74012.1"/>
    <property type="molecule type" value="Genomic_DNA"/>
</dbReference>
<dbReference type="PROSITE" id="PS51379">
    <property type="entry name" value="4FE4S_FER_2"/>
    <property type="match status" value="2"/>
</dbReference>
<dbReference type="Pfam" id="PF00037">
    <property type="entry name" value="Fer4"/>
    <property type="match status" value="2"/>
</dbReference>
<dbReference type="InterPro" id="IPR017896">
    <property type="entry name" value="4Fe4S_Fe-S-bd"/>
</dbReference>
<evidence type="ECO:0000256" key="5">
    <source>
        <dbReference type="ARBA" id="ARBA00023004"/>
    </source>
</evidence>
<dbReference type="SMART" id="SM00283">
    <property type="entry name" value="MA"/>
    <property type="match status" value="1"/>
</dbReference>
<dbReference type="GO" id="GO:0007165">
    <property type="term" value="P:signal transduction"/>
    <property type="evidence" value="ECO:0007669"/>
    <property type="project" value="UniProtKB-KW"/>
</dbReference>
<dbReference type="InterPro" id="IPR004108">
    <property type="entry name" value="Fe_hydrogenase_lsu_C"/>
</dbReference>
<dbReference type="Gene3D" id="1.10.15.40">
    <property type="entry name" value="Electron transport complex subunit B, putative Fe-S cluster"/>
    <property type="match status" value="1"/>
</dbReference>
<gene>
    <name evidence="14" type="ORF">LZ24_01242</name>
</gene>
<protein>
    <submittedName>
        <fullName evidence="14">4Fe-4S binding protein</fullName>
    </submittedName>
</protein>
<name>A0A562RY97_9BACT</name>
<dbReference type="PROSITE" id="PS51656">
    <property type="entry name" value="4FE4S"/>
    <property type="match status" value="1"/>
</dbReference>
<dbReference type="InterPro" id="IPR009016">
    <property type="entry name" value="Fe_hydrogenase"/>
</dbReference>
<evidence type="ECO:0000256" key="3">
    <source>
        <dbReference type="ARBA" id="ARBA00022519"/>
    </source>
</evidence>
<dbReference type="InterPro" id="IPR004089">
    <property type="entry name" value="MCPsignal_dom"/>
</dbReference>
<feature type="domain" description="4Fe-4S ferredoxin-type" evidence="12">
    <location>
        <begin position="37"/>
        <end position="65"/>
    </location>
</feature>
<proteinExistence type="inferred from homology"/>
<dbReference type="InterPro" id="IPR000727">
    <property type="entry name" value="T_SNARE_dom"/>
</dbReference>
<dbReference type="PROSITE" id="PS50111">
    <property type="entry name" value="CHEMOTAXIS_TRANSDUC_2"/>
    <property type="match status" value="1"/>
</dbReference>
<evidence type="ECO:0000256" key="1">
    <source>
        <dbReference type="ARBA" id="ARBA00004429"/>
    </source>
</evidence>
<evidence type="ECO:0000259" key="13">
    <source>
        <dbReference type="PROSITE" id="PS51656"/>
    </source>
</evidence>